<accession>A0A7R9LUW7</accession>
<organism evidence="2">
    <name type="scientific">Medioppia subpectinata</name>
    <dbReference type="NCBI Taxonomy" id="1979941"/>
    <lineage>
        <taxon>Eukaryota</taxon>
        <taxon>Metazoa</taxon>
        <taxon>Ecdysozoa</taxon>
        <taxon>Arthropoda</taxon>
        <taxon>Chelicerata</taxon>
        <taxon>Arachnida</taxon>
        <taxon>Acari</taxon>
        <taxon>Acariformes</taxon>
        <taxon>Sarcoptiformes</taxon>
        <taxon>Oribatida</taxon>
        <taxon>Brachypylina</taxon>
        <taxon>Oppioidea</taxon>
        <taxon>Oppiidae</taxon>
        <taxon>Medioppia</taxon>
    </lineage>
</organism>
<keyword evidence="3" id="KW-1185">Reference proteome</keyword>
<feature type="domain" description="Sugar phosphate transporter" evidence="1">
    <location>
        <begin position="4"/>
        <end position="63"/>
    </location>
</feature>
<gene>
    <name evidence="2" type="ORF">OSB1V03_LOCUS21886</name>
</gene>
<dbReference type="InterPro" id="IPR037185">
    <property type="entry name" value="EmrE-like"/>
</dbReference>
<sequence length="63" mass="6718">MGDTTMLALWFVEVSFAETVKSSAPVFTVLIARVVLGEKTSLLVNLSLIPVMSGLALCSAFEL</sequence>
<dbReference type="SUPFAM" id="SSF103481">
    <property type="entry name" value="Multidrug resistance efflux transporter EmrE"/>
    <property type="match status" value="1"/>
</dbReference>
<name>A0A7R9LUW7_9ACAR</name>
<dbReference type="EMBL" id="CAJPIZ010043064">
    <property type="protein sequence ID" value="CAG2121940.1"/>
    <property type="molecule type" value="Genomic_DNA"/>
</dbReference>
<dbReference type="AlphaFoldDB" id="A0A7R9LUW7"/>
<dbReference type="Pfam" id="PF03151">
    <property type="entry name" value="TPT"/>
    <property type="match status" value="1"/>
</dbReference>
<reference evidence="2" key="1">
    <citation type="submission" date="2020-11" db="EMBL/GenBank/DDBJ databases">
        <authorList>
            <person name="Tran Van P."/>
        </authorList>
    </citation>
    <scope>NUCLEOTIDE SEQUENCE</scope>
</reference>
<evidence type="ECO:0000313" key="3">
    <source>
        <dbReference type="Proteomes" id="UP000759131"/>
    </source>
</evidence>
<dbReference type="OrthoDB" id="6418713at2759"/>
<dbReference type="Proteomes" id="UP000759131">
    <property type="component" value="Unassembled WGS sequence"/>
</dbReference>
<protein>
    <recommendedName>
        <fullName evidence="1">Sugar phosphate transporter domain-containing protein</fullName>
    </recommendedName>
</protein>
<dbReference type="EMBL" id="OC897639">
    <property type="protein sequence ID" value="CAD7648339.1"/>
    <property type="molecule type" value="Genomic_DNA"/>
</dbReference>
<proteinExistence type="predicted"/>
<feature type="non-terminal residue" evidence="2">
    <location>
        <position position="1"/>
    </location>
</feature>
<dbReference type="InterPro" id="IPR004853">
    <property type="entry name" value="Sugar_P_trans_dom"/>
</dbReference>
<evidence type="ECO:0000313" key="2">
    <source>
        <dbReference type="EMBL" id="CAD7648339.1"/>
    </source>
</evidence>
<evidence type="ECO:0000259" key="1">
    <source>
        <dbReference type="Pfam" id="PF03151"/>
    </source>
</evidence>